<accession>A0A1H8PWE5</accession>
<dbReference type="InterPro" id="IPR017438">
    <property type="entry name" value="ATP-NAD_kinase_N"/>
</dbReference>
<dbReference type="InterPro" id="IPR016064">
    <property type="entry name" value="NAD/diacylglycerol_kinase_sf"/>
</dbReference>
<evidence type="ECO:0000313" key="7">
    <source>
        <dbReference type="Proteomes" id="UP000199657"/>
    </source>
</evidence>
<proteinExistence type="predicted"/>
<dbReference type="Pfam" id="PF00781">
    <property type="entry name" value="DAGK_cat"/>
    <property type="match status" value="1"/>
</dbReference>
<evidence type="ECO:0000256" key="1">
    <source>
        <dbReference type="ARBA" id="ARBA00022679"/>
    </source>
</evidence>
<evidence type="ECO:0000259" key="5">
    <source>
        <dbReference type="PROSITE" id="PS50146"/>
    </source>
</evidence>
<keyword evidence="7" id="KW-1185">Reference proteome</keyword>
<name>A0A1H8PWE5_9GAMM</name>
<dbReference type="GO" id="GO:0004143">
    <property type="term" value="F:ATP-dependent diacylglycerol kinase activity"/>
    <property type="evidence" value="ECO:0007669"/>
    <property type="project" value="TreeGrafter"/>
</dbReference>
<dbReference type="STRING" id="406100.SAMN04488052_101202"/>
<dbReference type="Gene3D" id="3.40.50.10330">
    <property type="entry name" value="Probable inorganic polyphosphate/atp-NAD kinase, domain 1"/>
    <property type="match status" value="1"/>
</dbReference>
<evidence type="ECO:0000313" key="6">
    <source>
        <dbReference type="EMBL" id="SEO46309.1"/>
    </source>
</evidence>
<dbReference type="PANTHER" id="PTHR12358">
    <property type="entry name" value="SPHINGOSINE KINASE"/>
    <property type="match status" value="1"/>
</dbReference>
<dbReference type="Proteomes" id="UP000199657">
    <property type="component" value="Unassembled WGS sequence"/>
</dbReference>
<keyword evidence="2" id="KW-0547">Nucleotide-binding</keyword>
<feature type="domain" description="DAGKc" evidence="5">
    <location>
        <begin position="1"/>
        <end position="129"/>
    </location>
</feature>
<dbReference type="OrthoDB" id="142078at2"/>
<dbReference type="GO" id="GO:0005886">
    <property type="term" value="C:plasma membrane"/>
    <property type="evidence" value="ECO:0007669"/>
    <property type="project" value="TreeGrafter"/>
</dbReference>
<keyword evidence="4" id="KW-0067">ATP-binding</keyword>
<dbReference type="InterPro" id="IPR050187">
    <property type="entry name" value="Lipid_Phosphate_FormReg"/>
</dbReference>
<reference evidence="6 7" key="1">
    <citation type="submission" date="2016-10" db="EMBL/GenBank/DDBJ databases">
        <authorList>
            <person name="de Groot N.N."/>
        </authorList>
    </citation>
    <scope>NUCLEOTIDE SEQUENCE [LARGE SCALE GENOMIC DNA]</scope>
    <source>
        <strain evidence="6 7">CGMCC 1.6291</strain>
    </source>
</reference>
<evidence type="ECO:0000256" key="3">
    <source>
        <dbReference type="ARBA" id="ARBA00022777"/>
    </source>
</evidence>
<dbReference type="SUPFAM" id="SSF111331">
    <property type="entry name" value="NAD kinase/diacylglycerol kinase-like"/>
    <property type="match status" value="1"/>
</dbReference>
<protein>
    <submittedName>
        <fullName evidence="6">Lipid kinase, YegS/Rv2252/BmrU family</fullName>
    </submittedName>
</protein>
<dbReference type="PROSITE" id="PS50146">
    <property type="entry name" value="DAGK"/>
    <property type="match status" value="1"/>
</dbReference>
<evidence type="ECO:0000256" key="4">
    <source>
        <dbReference type="ARBA" id="ARBA00022840"/>
    </source>
</evidence>
<dbReference type="SMART" id="SM00046">
    <property type="entry name" value="DAGKc"/>
    <property type="match status" value="1"/>
</dbReference>
<dbReference type="GO" id="GO:0005524">
    <property type="term" value="F:ATP binding"/>
    <property type="evidence" value="ECO:0007669"/>
    <property type="project" value="UniProtKB-KW"/>
</dbReference>
<dbReference type="Gene3D" id="2.60.200.40">
    <property type="match status" value="1"/>
</dbReference>
<keyword evidence="3 6" id="KW-0418">Kinase</keyword>
<keyword evidence="1" id="KW-0808">Transferase</keyword>
<dbReference type="InterPro" id="IPR001206">
    <property type="entry name" value="Diacylglycerol_kinase_cat_dom"/>
</dbReference>
<organism evidence="6 7">
    <name type="scientific">Aquisalimonas asiatica</name>
    <dbReference type="NCBI Taxonomy" id="406100"/>
    <lineage>
        <taxon>Bacteria</taxon>
        <taxon>Pseudomonadati</taxon>
        <taxon>Pseudomonadota</taxon>
        <taxon>Gammaproteobacteria</taxon>
        <taxon>Chromatiales</taxon>
        <taxon>Ectothiorhodospiraceae</taxon>
        <taxon>Aquisalimonas</taxon>
    </lineage>
</organism>
<dbReference type="InterPro" id="IPR045540">
    <property type="entry name" value="YegS/DAGK_C"/>
</dbReference>
<dbReference type="RefSeq" id="WP_091639153.1">
    <property type="nucleotide sequence ID" value="NZ_FOEG01000001.1"/>
</dbReference>
<sequence length="307" mass="31994">MRKLSFIVNPAAGGGREARRGHPLLREIRAQAAGAEVLVMGQPGDARHWAQGRKDDRGRVVVAVGGDGTVSEIGGALAGGEAALGVLPSGSGNDFARMLDTPRDVAAAVAFFNTATAGLCDLGEVRVEHASGERSRHRFLVSIGVGYPGVVAATASHAGLLRGFPSYLAAALRGLVTYRSQAMTVTGDSGRVSGKLFLVVAGKGRWCGGGFQLLPQARLDDGWLHLCRADAMPIWRILQILTSAVKGSHGRHPEVALERSTQLTITCAEGAMVHNDGEWIASHAVRIDLGLLPRSLLVLGAPGGGLP</sequence>
<evidence type="ECO:0000256" key="2">
    <source>
        <dbReference type="ARBA" id="ARBA00022741"/>
    </source>
</evidence>
<dbReference type="AlphaFoldDB" id="A0A1H8PWE5"/>
<dbReference type="EMBL" id="FOEG01000001">
    <property type="protein sequence ID" value="SEO46309.1"/>
    <property type="molecule type" value="Genomic_DNA"/>
</dbReference>
<gene>
    <name evidence="6" type="ORF">SAMN04488052_101202</name>
</gene>
<dbReference type="PANTHER" id="PTHR12358:SF106">
    <property type="entry name" value="LIPID KINASE YEGS"/>
    <property type="match status" value="1"/>
</dbReference>
<dbReference type="Pfam" id="PF19279">
    <property type="entry name" value="YegS_C"/>
    <property type="match status" value="1"/>
</dbReference>